<comment type="subcellular location">
    <subcellularLocation>
        <location evidence="3">Cytoplasm</location>
    </subcellularLocation>
    <subcellularLocation>
        <location evidence="2">Nucleus</location>
    </subcellularLocation>
</comment>
<evidence type="ECO:0000256" key="15">
    <source>
        <dbReference type="ARBA" id="ARBA00054840"/>
    </source>
</evidence>
<evidence type="ECO:0000256" key="6">
    <source>
        <dbReference type="ARBA" id="ARBA00022722"/>
    </source>
</evidence>
<dbReference type="GO" id="GO:0003723">
    <property type="term" value="F:RNA binding"/>
    <property type="evidence" value="ECO:0007669"/>
    <property type="project" value="UniProtKB-KW"/>
</dbReference>
<dbReference type="PANTHER" id="PTHR12121:SF34">
    <property type="entry name" value="PROTEIN ANGEL"/>
    <property type="match status" value="1"/>
</dbReference>
<name>A0A8S1IY34_9CHLO</name>
<evidence type="ECO:0000256" key="13">
    <source>
        <dbReference type="ARBA" id="ARBA00023163"/>
    </source>
</evidence>
<dbReference type="GO" id="GO:0046872">
    <property type="term" value="F:metal ion binding"/>
    <property type="evidence" value="ECO:0007669"/>
    <property type="project" value="UniProtKB-KW"/>
</dbReference>
<dbReference type="OrthoDB" id="428734at2759"/>
<evidence type="ECO:0000256" key="5">
    <source>
        <dbReference type="ARBA" id="ARBA00022490"/>
    </source>
</evidence>
<dbReference type="InterPro" id="IPR036691">
    <property type="entry name" value="Endo/exonu/phosph_ase_sf"/>
</dbReference>
<dbReference type="GO" id="GO:0005737">
    <property type="term" value="C:cytoplasm"/>
    <property type="evidence" value="ECO:0007669"/>
    <property type="project" value="UniProtKB-SubCell"/>
</dbReference>
<dbReference type="EMBL" id="CAJHUC010001150">
    <property type="protein sequence ID" value="CAD7699998.1"/>
    <property type="molecule type" value="Genomic_DNA"/>
</dbReference>
<evidence type="ECO:0000256" key="8">
    <source>
        <dbReference type="ARBA" id="ARBA00022737"/>
    </source>
</evidence>
<keyword evidence="6" id="KW-0540">Nuclease</keyword>
<keyword evidence="12" id="KW-0805">Transcription regulation</keyword>
<dbReference type="InterPro" id="IPR005135">
    <property type="entry name" value="Endo/exonuclease/phosphatase"/>
</dbReference>
<dbReference type="GO" id="GO:0000175">
    <property type="term" value="F:3'-5'-RNA exonuclease activity"/>
    <property type="evidence" value="ECO:0007669"/>
    <property type="project" value="TreeGrafter"/>
</dbReference>
<keyword evidence="5" id="KW-0963">Cytoplasm</keyword>
<evidence type="ECO:0000256" key="3">
    <source>
        <dbReference type="ARBA" id="ARBA00004496"/>
    </source>
</evidence>
<evidence type="ECO:0000256" key="2">
    <source>
        <dbReference type="ARBA" id="ARBA00004123"/>
    </source>
</evidence>
<evidence type="ECO:0000256" key="11">
    <source>
        <dbReference type="ARBA" id="ARBA00022884"/>
    </source>
</evidence>
<organism evidence="17 18">
    <name type="scientific">Ostreobium quekettii</name>
    <dbReference type="NCBI Taxonomy" id="121088"/>
    <lineage>
        <taxon>Eukaryota</taxon>
        <taxon>Viridiplantae</taxon>
        <taxon>Chlorophyta</taxon>
        <taxon>core chlorophytes</taxon>
        <taxon>Ulvophyceae</taxon>
        <taxon>TCBD clade</taxon>
        <taxon>Bryopsidales</taxon>
        <taxon>Ostreobineae</taxon>
        <taxon>Ostreobiaceae</taxon>
        <taxon>Ostreobium</taxon>
    </lineage>
</organism>
<dbReference type="PANTHER" id="PTHR12121">
    <property type="entry name" value="CARBON CATABOLITE REPRESSOR PROTEIN 4"/>
    <property type="match status" value="1"/>
</dbReference>
<evidence type="ECO:0000256" key="7">
    <source>
        <dbReference type="ARBA" id="ARBA00022723"/>
    </source>
</evidence>
<evidence type="ECO:0000313" key="18">
    <source>
        <dbReference type="Proteomes" id="UP000708148"/>
    </source>
</evidence>
<keyword evidence="9" id="KW-0378">Hydrolase</keyword>
<dbReference type="FunFam" id="3.60.10.10:FF:000016">
    <property type="entry name" value="Carbon catabolite repressor protein 4 1"/>
    <property type="match status" value="1"/>
</dbReference>
<evidence type="ECO:0000256" key="9">
    <source>
        <dbReference type="ARBA" id="ARBA00022801"/>
    </source>
</evidence>
<dbReference type="AlphaFoldDB" id="A0A8S1IY34"/>
<keyword evidence="8" id="KW-0677">Repeat</keyword>
<keyword evidence="13" id="KW-0804">Transcription</keyword>
<evidence type="ECO:0000256" key="12">
    <source>
        <dbReference type="ARBA" id="ARBA00023015"/>
    </source>
</evidence>
<evidence type="ECO:0000256" key="14">
    <source>
        <dbReference type="ARBA" id="ARBA00023242"/>
    </source>
</evidence>
<proteinExistence type="inferred from homology"/>
<protein>
    <recommendedName>
        <fullName evidence="16">Endonuclease/exonuclease/phosphatase domain-containing protein</fullName>
    </recommendedName>
</protein>
<dbReference type="GO" id="GO:0005634">
    <property type="term" value="C:nucleus"/>
    <property type="evidence" value="ECO:0007669"/>
    <property type="project" value="UniProtKB-SubCell"/>
</dbReference>
<evidence type="ECO:0000256" key="10">
    <source>
        <dbReference type="ARBA" id="ARBA00022842"/>
    </source>
</evidence>
<dbReference type="Gene3D" id="3.60.10.10">
    <property type="entry name" value="Endonuclease/exonuclease/phosphatase"/>
    <property type="match status" value="1"/>
</dbReference>
<keyword evidence="18" id="KW-1185">Reference proteome</keyword>
<evidence type="ECO:0000256" key="4">
    <source>
        <dbReference type="ARBA" id="ARBA00010774"/>
    </source>
</evidence>
<dbReference type="Proteomes" id="UP000708148">
    <property type="component" value="Unassembled WGS sequence"/>
</dbReference>
<comment type="function">
    <text evidence="15">Acts as a catalytic component of the CCR4-NOT core complex, which in the nucleus seems to be a general transcription factor, and in the cytoplasm the major mRNA deadenylase involved in mRNA turnover.</text>
</comment>
<keyword evidence="11" id="KW-0694">RNA-binding</keyword>
<keyword evidence="7" id="KW-0479">Metal-binding</keyword>
<dbReference type="InterPro" id="IPR050410">
    <property type="entry name" value="CCR4/nocturin_mRNA_transcr"/>
</dbReference>
<evidence type="ECO:0000313" key="17">
    <source>
        <dbReference type="EMBL" id="CAD7699998.1"/>
    </source>
</evidence>
<evidence type="ECO:0000259" key="16">
    <source>
        <dbReference type="Pfam" id="PF03372"/>
    </source>
</evidence>
<keyword evidence="14" id="KW-0539">Nucleus</keyword>
<accession>A0A8S1IY34</accession>
<reference evidence="17" key="1">
    <citation type="submission" date="2020-12" db="EMBL/GenBank/DDBJ databases">
        <authorList>
            <person name="Iha C."/>
        </authorList>
    </citation>
    <scope>NUCLEOTIDE SEQUENCE</scope>
</reference>
<comment type="caution">
    <text evidence="17">The sequence shown here is derived from an EMBL/GenBank/DDBJ whole genome shotgun (WGS) entry which is preliminary data.</text>
</comment>
<comment type="cofactor">
    <cofactor evidence="1">
        <name>Mg(2+)</name>
        <dbReference type="ChEBI" id="CHEBI:18420"/>
    </cofactor>
</comment>
<evidence type="ECO:0000256" key="1">
    <source>
        <dbReference type="ARBA" id="ARBA00001946"/>
    </source>
</evidence>
<comment type="similarity">
    <text evidence="4">Belongs to the CCR4/nocturin family.</text>
</comment>
<gene>
    <name evidence="17" type="ORF">OSTQU699_LOCUS5357</name>
</gene>
<dbReference type="SUPFAM" id="SSF56219">
    <property type="entry name" value="DNase I-like"/>
    <property type="match status" value="1"/>
</dbReference>
<sequence length="573" mass="64064">MALTIVSTQVPTGDAPICDVMLEPYIVIKEGDGPGTACHVPDEGCLESGARFRLRSRWFRAMVHGGSAVCSVHPDREATIQCLLCLRAHAPAPLSFHCGPECLKEHWRMHKDDYHLRQYQNGGVENGYASNGSSYRNSSSHEEWVEVGRSRCYVPTAEDVGCVLKFECSIADSHRPYYQDMGGLCMGSTTARVRPAPQPPVRAIIPLRHLAVPKLRHEGRFTVLTYNILADLYATGDVYGTYCPAWALSWHYRRQNIIKELACYRADIVCLQEVQSDHYEDHVRDAMQELGYIGVFKKKTTEVYTGREMAIDGCATFYRRDRFALIKKYEVEFNKAAMSTANHFPEPQRNAALNRLSKDNVALIVVLESVAPMAARQKQLICVANTHIHANPEHSDVKLWQVHTLLKGLEKIAASADIPIIVAGDFNSEPGSAAHTLMVTGSIDKTHPETAHDPAQFLQTLLPVQHKLSLRSSYSAVFAGNAKDLAVQQQAMRMDPRTHEPLFTNLRRDYGGTLDYIFFTPTLLTPTALLELPSEEEVVRGNSRDSGLPNARYSSDHISLMAEFQLVIPFQLE</sequence>
<dbReference type="Pfam" id="PF03372">
    <property type="entry name" value="Exo_endo_phos"/>
    <property type="match status" value="1"/>
</dbReference>
<keyword evidence="10" id="KW-0460">Magnesium</keyword>
<dbReference type="CDD" id="cd09097">
    <property type="entry name" value="Deadenylase_CCR4"/>
    <property type="match status" value="1"/>
</dbReference>
<feature type="domain" description="Endonuclease/exonuclease/phosphatase" evidence="16">
    <location>
        <begin position="224"/>
        <end position="557"/>
    </location>
</feature>